<dbReference type="Proteomes" id="UP000073601">
    <property type="component" value="Unassembled WGS sequence"/>
</dbReference>
<evidence type="ECO:0000259" key="2">
    <source>
        <dbReference type="Pfam" id="PF13476"/>
    </source>
</evidence>
<reference evidence="4" key="1">
    <citation type="submission" date="2016-02" db="EMBL/GenBank/DDBJ databases">
        <authorList>
            <person name="Rodrigo-Torres Lidia"/>
            <person name="Arahal R.David."/>
        </authorList>
    </citation>
    <scope>NUCLEOTIDE SEQUENCE [LARGE SCALE GENOMIC DNA]</scope>
    <source>
        <strain evidence="4">CECT 8713</strain>
    </source>
</reference>
<sequence>MEKWRIHRLKIKGFKVFTEFEESYSNSLVVYDGPNGFGKTSLFDAKQILFCNKLPRVDARLGALKVSANKKFSKNLYQNHNSDGDVSIIAELRMGNESLYIMRMARAVDLRRGSNKPNSFDDFKLYELSSFDNKSDARLIEDESKFWSEKLGDKFLNNFSVLNYLQQDSKSIVLPDKCDERSRTGQIEHLINLDRLKRRIEYISNLKSVSKKQWSSANFQFQEAVQDLKELEGSLLSEDVKEVSYIKITESNTPPNWDMEHPFSTQNFKQIDELLEKVNLLKRTYLGKKEIVKRISNKQKLDFTKREEFGLTVRLYHQFKRFSGLKKQKARLSELEKLCNTLKNEPAKLSSIHTDILNTYLDEEVSKELERLLQDKNKLLLEQGGLSSKQADTLQLRDKLLGISDENDSECPLCGFDYTERVLLIEAVDGKTKRLKQLLDGVGKNISACYQSIAVILNPLKDQYFPIFEKLKLEFEAVLYNDLKFHEHQAARLKNIGDRLISLGVELPKDYAVEDVIQAEQIEQVRNHLLKSLEPEEDIITNQEVNFFLENFGDIRKLENLTEDVIESKKHYIQKRYNLAVNSSIAKKRKNLASSSERATHLKTMNDQLGRIETKLQHAQTNYIHRTIGQMESLFHIYSGRLLQNYQSGLGVFIDMPMGQRKNAIMNFTTARDSQHDATLSMSSGQISALSLSLFLALNKKYAKTAFVFIDDPTQCMDEINIASLSDLLRVELRDRQVIISTHEQDISDYLCYRYKKAGLDRQQVNLLEKSKVAALN</sequence>
<dbReference type="PANTHER" id="PTHR32182:SF22">
    <property type="entry name" value="ATP-DEPENDENT ENDONUCLEASE, OLD FAMILY-RELATED"/>
    <property type="match status" value="1"/>
</dbReference>
<dbReference type="GO" id="GO:0006302">
    <property type="term" value="P:double-strand break repair"/>
    <property type="evidence" value="ECO:0007669"/>
    <property type="project" value="TreeGrafter"/>
</dbReference>
<proteinExistence type="predicted"/>
<organism evidence="3 4">
    <name type="scientific">Grimontia marina</name>
    <dbReference type="NCBI Taxonomy" id="646534"/>
    <lineage>
        <taxon>Bacteria</taxon>
        <taxon>Pseudomonadati</taxon>
        <taxon>Pseudomonadota</taxon>
        <taxon>Gammaproteobacteria</taxon>
        <taxon>Vibrionales</taxon>
        <taxon>Vibrionaceae</taxon>
        <taxon>Grimontia</taxon>
    </lineage>
</organism>
<protein>
    <recommendedName>
        <fullName evidence="2">Rad50/SbcC-type AAA domain-containing protein</fullName>
    </recommendedName>
</protein>
<feature type="coiled-coil region" evidence="1">
    <location>
        <begin position="325"/>
        <end position="382"/>
    </location>
</feature>
<keyword evidence="4" id="KW-1185">Reference proteome</keyword>
<dbReference type="Pfam" id="PF13476">
    <property type="entry name" value="AAA_23"/>
    <property type="match status" value="1"/>
</dbReference>
<dbReference type="InterPro" id="IPR038729">
    <property type="entry name" value="Rad50/SbcC_AAA"/>
</dbReference>
<evidence type="ECO:0000256" key="1">
    <source>
        <dbReference type="SAM" id="Coils"/>
    </source>
</evidence>
<keyword evidence="1" id="KW-0175">Coiled coil</keyword>
<dbReference type="GO" id="GO:0000731">
    <property type="term" value="P:DNA synthesis involved in DNA repair"/>
    <property type="evidence" value="ECO:0007669"/>
    <property type="project" value="TreeGrafter"/>
</dbReference>
<feature type="domain" description="Rad50/SbcC-type AAA" evidence="2">
    <location>
        <begin position="8"/>
        <end position="232"/>
    </location>
</feature>
<accession>A0A128EZS3</accession>
<dbReference type="Gene3D" id="3.40.50.300">
    <property type="entry name" value="P-loop containing nucleotide triphosphate hydrolases"/>
    <property type="match status" value="2"/>
</dbReference>
<evidence type="ECO:0000313" key="3">
    <source>
        <dbReference type="EMBL" id="CZF79654.1"/>
    </source>
</evidence>
<dbReference type="InterPro" id="IPR027417">
    <property type="entry name" value="P-loop_NTPase"/>
</dbReference>
<name>A0A128EZS3_9GAMM</name>
<dbReference type="AlphaFoldDB" id="A0A128EZS3"/>
<dbReference type="SUPFAM" id="SSF52540">
    <property type="entry name" value="P-loop containing nucleoside triphosphate hydrolases"/>
    <property type="match status" value="1"/>
</dbReference>
<dbReference type="PANTHER" id="PTHR32182">
    <property type="entry name" value="DNA REPLICATION AND REPAIR PROTEIN RECF"/>
    <property type="match status" value="1"/>
</dbReference>
<evidence type="ECO:0000313" key="4">
    <source>
        <dbReference type="Proteomes" id="UP000073601"/>
    </source>
</evidence>
<dbReference type="EMBL" id="FIZY01000007">
    <property type="protein sequence ID" value="CZF79654.1"/>
    <property type="molecule type" value="Genomic_DNA"/>
</dbReference>
<dbReference type="RefSeq" id="WP_062706563.1">
    <property type="nucleotide sequence ID" value="NZ_CAWRCI010000007.1"/>
</dbReference>
<gene>
    <name evidence="3" type="ORF">GMA8713_01066</name>
</gene>